<comment type="caution">
    <text evidence="1">The sequence shown here is derived from an EMBL/GenBank/DDBJ whole genome shotgun (WGS) entry which is preliminary data.</text>
</comment>
<dbReference type="AlphaFoldDB" id="A0A4Q2UM90"/>
<proteinExistence type="predicted"/>
<reference evidence="1 2" key="1">
    <citation type="submission" date="2019-01" db="EMBL/GenBank/DDBJ databases">
        <title>Spirosoma flava sp. nov., a propanil-degrading bacterium isolated from herbicide-contaminated soil.</title>
        <authorList>
            <person name="Zhang L."/>
            <person name="Jiang J.-D."/>
        </authorList>
    </citation>
    <scope>NUCLEOTIDE SEQUENCE [LARGE SCALE GENOMIC DNA]</scope>
    <source>
        <strain evidence="1 2">TY50</strain>
    </source>
</reference>
<dbReference type="Proteomes" id="UP000290407">
    <property type="component" value="Unassembled WGS sequence"/>
</dbReference>
<organism evidence="1 2">
    <name type="scientific">Spirosoma sordidisoli</name>
    <dbReference type="NCBI Taxonomy" id="2502893"/>
    <lineage>
        <taxon>Bacteria</taxon>
        <taxon>Pseudomonadati</taxon>
        <taxon>Bacteroidota</taxon>
        <taxon>Cytophagia</taxon>
        <taxon>Cytophagales</taxon>
        <taxon>Cytophagaceae</taxon>
        <taxon>Spirosoma</taxon>
    </lineage>
</organism>
<dbReference type="RefSeq" id="WP_077922842.1">
    <property type="nucleotide sequence ID" value="NZ_SBLB01000002.1"/>
</dbReference>
<name>A0A4Q2UM90_9BACT</name>
<sequence>MPDRPVQFLPECHADTALIRFLFPDPLLSIHTLGCTEVARTMMSPRAQQYMLVGIVDNDKKLDIHCKGFFRDFVLTEERDRLLVKRYVQANQHIIVIDKAIESFLLWNAETVDIDVSQYGFEKSVKRLGLQLKTPTIETDVGYHQLLTDIYNRQAPGLITLERILNDLTATH</sequence>
<keyword evidence="2" id="KW-1185">Reference proteome</keyword>
<protein>
    <submittedName>
        <fullName evidence="1">Uncharacterized protein</fullName>
    </submittedName>
</protein>
<evidence type="ECO:0000313" key="2">
    <source>
        <dbReference type="Proteomes" id="UP000290407"/>
    </source>
</evidence>
<gene>
    <name evidence="1" type="ORF">EQG79_10985</name>
</gene>
<evidence type="ECO:0000313" key="1">
    <source>
        <dbReference type="EMBL" id="RYC70376.1"/>
    </source>
</evidence>
<accession>A0A4Q2UM90</accession>
<dbReference type="EMBL" id="SBLB01000002">
    <property type="protein sequence ID" value="RYC70376.1"/>
    <property type="molecule type" value="Genomic_DNA"/>
</dbReference>